<gene>
    <name evidence="1" type="primary">Piso0_004869</name>
    <name evidence="1" type="ORF">GNLVRS01_PISO0N02895g</name>
</gene>
<evidence type="ECO:0000313" key="1">
    <source>
        <dbReference type="EMBL" id="CCE86383.1"/>
    </source>
</evidence>
<proteinExistence type="predicted"/>
<dbReference type="InParanoid" id="G8Y0N0"/>
<name>G8Y0N0_PICSO</name>
<dbReference type="Proteomes" id="UP000005222">
    <property type="component" value="Chromosome N"/>
</dbReference>
<evidence type="ECO:0000313" key="2">
    <source>
        <dbReference type="Proteomes" id="UP000005222"/>
    </source>
</evidence>
<dbReference type="EMBL" id="FO082046">
    <property type="protein sequence ID" value="CCE86383.1"/>
    <property type="molecule type" value="Genomic_DNA"/>
</dbReference>
<protein>
    <submittedName>
        <fullName evidence="1">Piso0_004869 protein</fullName>
    </submittedName>
</protein>
<dbReference type="HOGENOM" id="CLU_2292705_0_0_1"/>
<keyword evidence="2" id="KW-1185">Reference proteome</keyword>
<organism evidence="1 2">
    <name type="scientific">Pichia sorbitophila (strain ATCC MYA-4447 / BCRC 22081 / CBS 7064 / NBRC 10061 / NRRL Y-12695)</name>
    <name type="common">Hybrid yeast</name>
    <dbReference type="NCBI Taxonomy" id="559304"/>
    <lineage>
        <taxon>Eukaryota</taxon>
        <taxon>Fungi</taxon>
        <taxon>Dikarya</taxon>
        <taxon>Ascomycota</taxon>
        <taxon>Saccharomycotina</taxon>
        <taxon>Pichiomycetes</taxon>
        <taxon>Debaryomycetaceae</taxon>
        <taxon>Millerozyma</taxon>
    </lineage>
</organism>
<reference evidence="1 2" key="1">
    <citation type="journal article" date="2012" name="G3 (Bethesda)">
        <title>Pichia sorbitophila, an interspecies yeast hybrid reveals early steps of genome resolution following polyploidization.</title>
        <authorList>
            <person name="Leh Louis V."/>
            <person name="Despons L."/>
            <person name="Friedrich A."/>
            <person name="Martin T."/>
            <person name="Durrens P."/>
            <person name="Casaregola S."/>
            <person name="Neuveglise C."/>
            <person name="Fairhead C."/>
            <person name="Marck C."/>
            <person name="Cruz J.A."/>
            <person name="Straub M.L."/>
            <person name="Kugler V."/>
            <person name="Sacerdot C."/>
            <person name="Uzunov Z."/>
            <person name="Thierry A."/>
            <person name="Weiss S."/>
            <person name="Bleykasten C."/>
            <person name="De Montigny J."/>
            <person name="Jacques N."/>
            <person name="Jung P."/>
            <person name="Lemaire M."/>
            <person name="Mallet S."/>
            <person name="Morel G."/>
            <person name="Richard G.F."/>
            <person name="Sarkar A."/>
            <person name="Savel G."/>
            <person name="Schacherer J."/>
            <person name="Seret M.L."/>
            <person name="Talla E."/>
            <person name="Samson G."/>
            <person name="Jubin C."/>
            <person name="Poulain J."/>
            <person name="Vacherie B."/>
            <person name="Barbe V."/>
            <person name="Pelletier E."/>
            <person name="Sherman D.J."/>
            <person name="Westhof E."/>
            <person name="Weissenbach J."/>
            <person name="Baret P.V."/>
            <person name="Wincker P."/>
            <person name="Gaillardin C."/>
            <person name="Dujon B."/>
            <person name="Souciet J.L."/>
        </authorList>
    </citation>
    <scope>NUCLEOTIDE SEQUENCE [LARGE SCALE GENOMIC DNA]</scope>
    <source>
        <strain evidence="2">ATCC MYA-4447 / BCRC 22081 / CBS 7064 / NBRC 10061 / NRRL Y-12695</strain>
    </source>
</reference>
<accession>G8Y0N0</accession>
<sequence length="101" mass="11593">MPNTVALTNAYWRGIPYFPQTAYSPNVTSLIPTADVRSRKRNYHKKSDDAFSLNGKRVYICNQRYAYSDCGADFVCIYMSVLTEQVKKLIYKAQSVEHLSN</sequence>
<dbReference type="AlphaFoldDB" id="G8Y0N0"/>